<keyword evidence="5" id="KW-1185">Reference proteome</keyword>
<dbReference type="Gene3D" id="3.40.1620.10">
    <property type="entry name" value="YefM-like domain"/>
    <property type="match status" value="1"/>
</dbReference>
<dbReference type="Pfam" id="PF02604">
    <property type="entry name" value="PhdYeFM_antitox"/>
    <property type="match status" value="1"/>
</dbReference>
<gene>
    <name evidence="4" type="ORF">GCM10023094_23940</name>
</gene>
<comment type="similarity">
    <text evidence="1 2">Belongs to the phD/YefM antitoxin family.</text>
</comment>
<reference evidence="5" key="1">
    <citation type="journal article" date="2019" name="Int. J. Syst. Evol. Microbiol.">
        <title>The Global Catalogue of Microorganisms (GCM) 10K type strain sequencing project: providing services to taxonomists for standard genome sequencing and annotation.</title>
        <authorList>
            <consortium name="The Broad Institute Genomics Platform"/>
            <consortium name="The Broad Institute Genome Sequencing Center for Infectious Disease"/>
            <person name="Wu L."/>
            <person name="Ma J."/>
        </authorList>
    </citation>
    <scope>NUCLEOTIDE SEQUENCE [LARGE SCALE GENOMIC DNA]</scope>
    <source>
        <strain evidence="5">JCM 32206</strain>
    </source>
</reference>
<evidence type="ECO:0000256" key="3">
    <source>
        <dbReference type="SAM" id="MobiDB-lite"/>
    </source>
</evidence>
<dbReference type="InterPro" id="IPR036165">
    <property type="entry name" value="YefM-like_sf"/>
</dbReference>
<dbReference type="SUPFAM" id="SSF143120">
    <property type="entry name" value="YefM-like"/>
    <property type="match status" value="1"/>
</dbReference>
<sequence>MESTAVSATTVKSARKRLGSLVREVNDATIAVAITGKRDQAVLISLERYTALQEATFLLRSPELMDSLRRQAERSLPAPASATAAAAATTTAAGPRRARGRKKNKASKRKK</sequence>
<feature type="compositionally biased region" description="Basic residues" evidence="3">
    <location>
        <begin position="96"/>
        <end position="111"/>
    </location>
</feature>
<name>A0ABP8P379_9NOCA</name>
<evidence type="ECO:0000256" key="2">
    <source>
        <dbReference type="RuleBase" id="RU362080"/>
    </source>
</evidence>
<proteinExistence type="inferred from homology"/>
<comment type="function">
    <text evidence="2">Antitoxin component of a type II toxin-antitoxin (TA) system.</text>
</comment>
<evidence type="ECO:0000313" key="4">
    <source>
        <dbReference type="EMBL" id="GAA4479185.1"/>
    </source>
</evidence>
<feature type="region of interest" description="Disordered" evidence="3">
    <location>
        <begin position="70"/>
        <end position="111"/>
    </location>
</feature>
<dbReference type="InterPro" id="IPR006442">
    <property type="entry name" value="Antitoxin_Phd/YefM"/>
</dbReference>
<dbReference type="PANTHER" id="PTHR33713">
    <property type="entry name" value="ANTITOXIN YAFN-RELATED"/>
    <property type="match status" value="1"/>
</dbReference>
<feature type="compositionally biased region" description="Low complexity" evidence="3">
    <location>
        <begin position="78"/>
        <end position="95"/>
    </location>
</feature>
<evidence type="ECO:0000313" key="5">
    <source>
        <dbReference type="Proteomes" id="UP001501183"/>
    </source>
</evidence>
<accession>A0ABP8P379</accession>
<organism evidence="4 5">
    <name type="scientific">Rhodococcus olei</name>
    <dbReference type="NCBI Taxonomy" id="2161675"/>
    <lineage>
        <taxon>Bacteria</taxon>
        <taxon>Bacillati</taxon>
        <taxon>Actinomycetota</taxon>
        <taxon>Actinomycetes</taxon>
        <taxon>Mycobacteriales</taxon>
        <taxon>Nocardiaceae</taxon>
        <taxon>Rhodococcus</taxon>
    </lineage>
</organism>
<evidence type="ECO:0000256" key="1">
    <source>
        <dbReference type="ARBA" id="ARBA00009981"/>
    </source>
</evidence>
<dbReference type="PANTHER" id="PTHR33713:SF6">
    <property type="entry name" value="ANTITOXIN YEFM"/>
    <property type="match status" value="1"/>
</dbReference>
<dbReference type="Proteomes" id="UP001501183">
    <property type="component" value="Unassembled WGS sequence"/>
</dbReference>
<dbReference type="InterPro" id="IPR051405">
    <property type="entry name" value="phD/YefM_antitoxin"/>
</dbReference>
<comment type="caution">
    <text evidence="4">The sequence shown here is derived from an EMBL/GenBank/DDBJ whole genome shotgun (WGS) entry which is preliminary data.</text>
</comment>
<dbReference type="EMBL" id="BAABFB010000038">
    <property type="protein sequence ID" value="GAA4479185.1"/>
    <property type="molecule type" value="Genomic_DNA"/>
</dbReference>
<protein>
    <recommendedName>
        <fullName evidence="2">Antitoxin</fullName>
    </recommendedName>
</protein>